<evidence type="ECO:0000256" key="7">
    <source>
        <dbReference type="HAMAP-Rule" id="MF_00039"/>
    </source>
</evidence>
<sequence length="168" mass="18703">MRIAVTGTPGVGKTTVARRLADERGVSYVDITRRVREGASKGYDEERQAPVADVDALRDDLPEDAVFDGHLSHRLEPGFTVVLRCEPDVLRSRLEERGWGDEKIDENAEAEALDVTTAEALDTEAPVFEFDTTEPTVEETVERVARAVEERDERTGVVDWSAYVEGRV</sequence>
<proteinExistence type="inferred from homology"/>
<comment type="caution">
    <text evidence="7">Lacks conserved residue(s) required for the propagation of feature annotation.</text>
</comment>
<dbReference type="EMBL" id="RKLV01000011">
    <property type="protein sequence ID" value="MCX2819735.1"/>
    <property type="molecule type" value="Genomic_DNA"/>
</dbReference>
<dbReference type="GO" id="GO:0006364">
    <property type="term" value="P:rRNA processing"/>
    <property type="evidence" value="ECO:0007669"/>
    <property type="project" value="UniProtKB-KW"/>
</dbReference>
<keyword evidence="2 7" id="KW-0698">rRNA processing</keyword>
<comment type="catalytic activity">
    <reaction evidence="7">
        <text>AMP + ATP = 2 ADP</text>
        <dbReference type="Rhea" id="RHEA:12973"/>
        <dbReference type="ChEBI" id="CHEBI:30616"/>
        <dbReference type="ChEBI" id="CHEBI:456215"/>
        <dbReference type="ChEBI" id="CHEBI:456216"/>
        <dbReference type="EC" id="2.7.4.3"/>
    </reaction>
</comment>
<dbReference type="InterPro" id="IPR020618">
    <property type="entry name" value="Adenyl_kinase_AK6"/>
</dbReference>
<dbReference type="EC" id="2.7.4.3" evidence="7"/>
<evidence type="ECO:0000256" key="2">
    <source>
        <dbReference type="ARBA" id="ARBA00022552"/>
    </source>
</evidence>
<feature type="binding site" evidence="7">
    <location>
        <position position="14"/>
    </location>
    <ligand>
        <name>ATP</name>
        <dbReference type="ChEBI" id="CHEBI:30616"/>
    </ligand>
</feature>
<dbReference type="Gene3D" id="3.40.50.300">
    <property type="entry name" value="P-loop containing nucleotide triphosphate hydrolases"/>
    <property type="match status" value="1"/>
</dbReference>
<evidence type="ECO:0000256" key="6">
    <source>
        <dbReference type="ARBA" id="ARBA00022840"/>
    </source>
</evidence>
<comment type="subunit">
    <text evidence="7">Interacts with uS11. Not a structural component of 40S pre-ribosomes, but transiently interacts with them by binding to uS11.</text>
</comment>
<feature type="binding site" evidence="7">
    <location>
        <position position="15"/>
    </location>
    <ligand>
        <name>ATP</name>
        <dbReference type="ChEBI" id="CHEBI:30616"/>
    </ligand>
</feature>
<dbReference type="PANTHER" id="PTHR12595">
    <property type="entry name" value="POS9-ACTIVATING FACTOR FAP7-RELATED"/>
    <property type="match status" value="1"/>
</dbReference>
<feature type="region of interest" description="LID" evidence="7">
    <location>
        <begin position="96"/>
        <end position="106"/>
    </location>
</feature>
<comment type="catalytic activity">
    <reaction evidence="7">
        <text>ATP + H2O = ADP + phosphate + H(+)</text>
        <dbReference type="Rhea" id="RHEA:13065"/>
        <dbReference type="ChEBI" id="CHEBI:15377"/>
        <dbReference type="ChEBI" id="CHEBI:15378"/>
        <dbReference type="ChEBI" id="CHEBI:30616"/>
        <dbReference type="ChEBI" id="CHEBI:43474"/>
        <dbReference type="ChEBI" id="CHEBI:456216"/>
    </reaction>
</comment>
<name>A0A9Q4C4K5_9EURY</name>
<evidence type="ECO:0000256" key="4">
    <source>
        <dbReference type="ARBA" id="ARBA00022741"/>
    </source>
</evidence>
<evidence type="ECO:0000256" key="3">
    <source>
        <dbReference type="ARBA" id="ARBA00022679"/>
    </source>
</evidence>
<dbReference type="RefSeq" id="WP_266088272.1">
    <property type="nucleotide sequence ID" value="NZ_RKLV01000011.1"/>
</dbReference>
<feature type="binding site" evidence="7">
    <location>
        <position position="13"/>
    </location>
    <ligand>
        <name>ATP</name>
        <dbReference type="ChEBI" id="CHEBI:30616"/>
    </ligand>
</feature>
<dbReference type="GO" id="GO:0005524">
    <property type="term" value="F:ATP binding"/>
    <property type="evidence" value="ECO:0007669"/>
    <property type="project" value="UniProtKB-UniRule"/>
</dbReference>
<dbReference type="PANTHER" id="PTHR12595:SF0">
    <property type="entry name" value="ADENYLATE KINASE ISOENZYME 6"/>
    <property type="match status" value="1"/>
</dbReference>
<dbReference type="GO" id="GO:0016887">
    <property type="term" value="F:ATP hydrolysis activity"/>
    <property type="evidence" value="ECO:0007669"/>
    <property type="project" value="InterPro"/>
</dbReference>
<dbReference type="Pfam" id="PF13238">
    <property type="entry name" value="AAA_18"/>
    <property type="match status" value="1"/>
</dbReference>
<comment type="function">
    <text evidence="7">Broad-specificity nucleoside monophosphate (NMP) kinase that catalyzes the reversible transfer of the terminal phosphate group between nucleoside triphosphates and monophosphates. Has also ATPase activity. Involved in the late maturation steps of the 30S ribosomal particles, specifically 16S rRNA maturation. While NMP activity is not required for ribosome maturation, ATPase activity is. Associates transiently with small ribosomal subunit protein uS11. ATP hydrolysis breaks the interaction with uS11. May temporarily remove uS11 from the ribosome to enable a conformational change of the ribosomal RNA that is needed for the final maturation step of the small ribosomal subunit.</text>
</comment>
<evidence type="ECO:0000313" key="9">
    <source>
        <dbReference type="Proteomes" id="UP001149411"/>
    </source>
</evidence>
<dbReference type="Proteomes" id="UP001149411">
    <property type="component" value="Unassembled WGS sequence"/>
</dbReference>
<feature type="binding site" evidence="7">
    <location>
        <position position="10"/>
    </location>
    <ligand>
        <name>ATP</name>
        <dbReference type="ChEBI" id="CHEBI:30616"/>
    </ligand>
</feature>
<feature type="binding site" evidence="7">
    <location>
        <position position="12"/>
    </location>
    <ligand>
        <name>ATP</name>
        <dbReference type="ChEBI" id="CHEBI:30616"/>
    </ligand>
</feature>
<dbReference type="HAMAP" id="MF_00039">
    <property type="entry name" value="Adenylate_kinase_AK6"/>
    <property type="match status" value="1"/>
</dbReference>
<keyword evidence="4 7" id="KW-0547">Nucleotide-binding</keyword>
<evidence type="ECO:0000256" key="1">
    <source>
        <dbReference type="ARBA" id="ARBA00022517"/>
    </source>
</evidence>
<protein>
    <recommendedName>
        <fullName evidence="7">Putative adenylate kinase</fullName>
        <shortName evidence="7">AK</shortName>
        <ecNumber evidence="7">2.7.4.3</ecNumber>
    </recommendedName>
    <alternativeName>
        <fullName evidence="7">ATP-AMP transphosphorylase</fullName>
    </alternativeName>
</protein>
<gene>
    <name evidence="8" type="ORF">EGH25_10285</name>
</gene>
<keyword evidence="5 7" id="KW-0418">Kinase</keyword>
<organism evidence="8 9">
    <name type="scientific">Halorutilus salinus</name>
    <dbReference type="NCBI Taxonomy" id="2487751"/>
    <lineage>
        <taxon>Archaea</taxon>
        <taxon>Methanobacteriati</taxon>
        <taxon>Methanobacteriota</taxon>
        <taxon>Stenosarchaea group</taxon>
        <taxon>Halobacteria</taxon>
        <taxon>Halorutilales</taxon>
        <taxon>Halorutilaceae</taxon>
        <taxon>Halorutilus</taxon>
    </lineage>
</organism>
<dbReference type="AlphaFoldDB" id="A0A9Q4C4K5"/>
<evidence type="ECO:0000256" key="5">
    <source>
        <dbReference type="ARBA" id="ARBA00022777"/>
    </source>
</evidence>
<keyword evidence="3 7" id="KW-0808">Transferase</keyword>
<dbReference type="GO" id="GO:0042274">
    <property type="term" value="P:ribosomal small subunit biogenesis"/>
    <property type="evidence" value="ECO:0007669"/>
    <property type="project" value="UniProtKB-UniRule"/>
</dbReference>
<keyword evidence="9" id="KW-1185">Reference proteome</keyword>
<keyword evidence="1 7" id="KW-0690">Ribosome biogenesis</keyword>
<keyword evidence="6 7" id="KW-0067">ATP-binding</keyword>
<evidence type="ECO:0000313" key="8">
    <source>
        <dbReference type="EMBL" id="MCX2819735.1"/>
    </source>
</evidence>
<dbReference type="GO" id="GO:0004017">
    <property type="term" value="F:AMP kinase activity"/>
    <property type="evidence" value="ECO:0007669"/>
    <property type="project" value="UniProtKB-UniRule"/>
</dbReference>
<dbReference type="SUPFAM" id="SSF52540">
    <property type="entry name" value="P-loop containing nucleoside triphosphate hydrolases"/>
    <property type="match status" value="1"/>
</dbReference>
<reference evidence="8" key="1">
    <citation type="submission" date="2022-09" db="EMBL/GenBank/DDBJ databases">
        <title>Haloadaptaus new haloarchaeum isolated from saline soil.</title>
        <authorList>
            <person name="Duran-Viseras A."/>
            <person name="Sanchez-Porro C."/>
            <person name="Ventosa A."/>
        </authorList>
    </citation>
    <scope>NUCLEOTIDE SEQUENCE</scope>
    <source>
        <strain evidence="8">F3-133</strain>
    </source>
</reference>
<dbReference type="InterPro" id="IPR027417">
    <property type="entry name" value="P-loop_NTPase"/>
</dbReference>
<comment type="caution">
    <text evidence="8">The sequence shown here is derived from an EMBL/GenBank/DDBJ whole genome shotgun (WGS) entry which is preliminary data.</text>
</comment>
<accession>A0A9Q4C4K5</accession>
<comment type="similarity">
    <text evidence="7">Belongs to the adenylate kinase family. AK6 subfamily.</text>
</comment>
<feature type="binding site" evidence="7">
    <location>
        <position position="97"/>
    </location>
    <ligand>
        <name>ATP</name>
        <dbReference type="ChEBI" id="CHEBI:30616"/>
    </ligand>
</feature>